<evidence type="ECO:0000256" key="5">
    <source>
        <dbReference type="ARBA" id="ARBA00022989"/>
    </source>
</evidence>
<evidence type="ECO:0000259" key="10">
    <source>
        <dbReference type="PROSITE" id="PS50192"/>
    </source>
</evidence>
<dbReference type="CDD" id="cd15844">
    <property type="entry name" value="SNARE_syntaxin5"/>
    <property type="match status" value="1"/>
</dbReference>
<dbReference type="GO" id="GO:0006906">
    <property type="term" value="P:vesicle fusion"/>
    <property type="evidence" value="ECO:0007669"/>
    <property type="project" value="TreeGrafter"/>
</dbReference>
<dbReference type="GO" id="GO:0048278">
    <property type="term" value="P:vesicle docking"/>
    <property type="evidence" value="ECO:0007669"/>
    <property type="project" value="TreeGrafter"/>
</dbReference>
<dbReference type="Proteomes" id="UP000002748">
    <property type="component" value="Unassembled WGS sequence"/>
</dbReference>
<dbReference type="RefSeq" id="XP_014181569.1">
    <property type="nucleotide sequence ID" value="XM_014326094.1"/>
</dbReference>
<dbReference type="HOGENOM" id="CLU_044998_0_1_1"/>
<evidence type="ECO:0000256" key="6">
    <source>
        <dbReference type="ARBA" id="ARBA00023054"/>
    </source>
</evidence>
<feature type="transmembrane region" description="Helical" evidence="9">
    <location>
        <begin position="384"/>
        <end position="403"/>
    </location>
</feature>
<dbReference type="Gene3D" id="1.20.58.70">
    <property type="match status" value="1"/>
</dbReference>
<evidence type="ECO:0000256" key="2">
    <source>
        <dbReference type="ARBA" id="ARBA00009063"/>
    </source>
</evidence>
<dbReference type="GO" id="GO:0006888">
    <property type="term" value="P:endoplasmic reticulum to Golgi vesicle-mediated transport"/>
    <property type="evidence" value="ECO:0007669"/>
    <property type="project" value="TreeGrafter"/>
</dbReference>
<dbReference type="GO" id="GO:0031201">
    <property type="term" value="C:SNARE complex"/>
    <property type="evidence" value="ECO:0007669"/>
    <property type="project" value="TreeGrafter"/>
</dbReference>
<organism evidence="11 12">
    <name type="scientific">Trichosporon asahii var. asahii (strain ATCC 90039 / CBS 2479 / JCM 2466 / KCTC 7840 / NBRC 103889/ NCYC 2677 / UAMH 7654)</name>
    <name type="common">Yeast</name>
    <dbReference type="NCBI Taxonomy" id="1186058"/>
    <lineage>
        <taxon>Eukaryota</taxon>
        <taxon>Fungi</taxon>
        <taxon>Dikarya</taxon>
        <taxon>Basidiomycota</taxon>
        <taxon>Agaricomycotina</taxon>
        <taxon>Tremellomycetes</taxon>
        <taxon>Trichosporonales</taxon>
        <taxon>Trichosporonaceae</taxon>
        <taxon>Trichosporon</taxon>
    </lineage>
</organism>
<name>J6F4T2_TRIAS</name>
<dbReference type="InterPro" id="IPR000727">
    <property type="entry name" value="T_SNARE_dom"/>
</dbReference>
<comment type="similarity">
    <text evidence="2">Belongs to the syntaxin family.</text>
</comment>
<dbReference type="VEuPathDB" id="FungiDB:A1Q1_00445"/>
<keyword evidence="6" id="KW-0175">Coiled coil</keyword>
<evidence type="ECO:0000256" key="8">
    <source>
        <dbReference type="SAM" id="MobiDB-lite"/>
    </source>
</evidence>
<dbReference type="GO" id="GO:0006886">
    <property type="term" value="P:intracellular protein transport"/>
    <property type="evidence" value="ECO:0007669"/>
    <property type="project" value="TreeGrafter"/>
</dbReference>
<dbReference type="SUPFAM" id="SSF47661">
    <property type="entry name" value="t-snare proteins"/>
    <property type="match status" value="1"/>
</dbReference>
<feature type="domain" description="T-SNARE coiled-coil homology" evidence="10">
    <location>
        <begin position="313"/>
        <end position="375"/>
    </location>
</feature>
<accession>J6F4T2</accession>
<comment type="caution">
    <text evidence="11">The sequence shown here is derived from an EMBL/GenBank/DDBJ whole genome shotgun (WGS) entry which is preliminary data.</text>
</comment>
<keyword evidence="4 9" id="KW-0812">Transmembrane</keyword>
<proteinExistence type="inferred from homology"/>
<dbReference type="AlphaFoldDB" id="J6F4T2"/>
<dbReference type="Pfam" id="PF11416">
    <property type="entry name" value="Syntaxin-5_N"/>
    <property type="match status" value="1"/>
</dbReference>
<evidence type="ECO:0000313" key="11">
    <source>
        <dbReference type="EMBL" id="EJT50287.1"/>
    </source>
</evidence>
<dbReference type="PANTHER" id="PTHR19957">
    <property type="entry name" value="SYNTAXIN"/>
    <property type="match status" value="1"/>
</dbReference>
<dbReference type="KEGG" id="tasa:A1Q1_00445"/>
<dbReference type="PANTHER" id="PTHR19957:SF3">
    <property type="entry name" value="SYNTAXIN-5"/>
    <property type="match status" value="1"/>
</dbReference>
<dbReference type="PROSITE" id="PS50192">
    <property type="entry name" value="T_SNARE"/>
    <property type="match status" value="1"/>
</dbReference>
<dbReference type="GO" id="GO:0000139">
    <property type="term" value="C:Golgi membrane"/>
    <property type="evidence" value="ECO:0007669"/>
    <property type="project" value="TreeGrafter"/>
</dbReference>
<reference evidence="11 12" key="1">
    <citation type="journal article" date="2012" name="Eukaryot. Cell">
        <title>Draft genome sequence of CBS 2479, the standard type strain of Trichosporon asahii.</title>
        <authorList>
            <person name="Yang R.Y."/>
            <person name="Li H.T."/>
            <person name="Zhu H."/>
            <person name="Zhou G.P."/>
            <person name="Wang M."/>
            <person name="Wang L."/>
        </authorList>
    </citation>
    <scope>NUCLEOTIDE SEQUENCE [LARGE SCALE GENOMIC DNA]</scope>
    <source>
        <strain evidence="12">ATCC 90039 / CBS 2479 / JCM 2466 / KCTC 7840 / NCYC 2677 / UAMH 7654</strain>
    </source>
</reference>
<dbReference type="SMART" id="SM00397">
    <property type="entry name" value="t_SNARE"/>
    <property type="match status" value="1"/>
</dbReference>
<dbReference type="EMBL" id="ALBS01000115">
    <property type="protein sequence ID" value="EJT50287.1"/>
    <property type="molecule type" value="Genomic_DNA"/>
</dbReference>
<dbReference type="InterPro" id="IPR010989">
    <property type="entry name" value="SNARE"/>
</dbReference>
<evidence type="ECO:0000256" key="3">
    <source>
        <dbReference type="ARBA" id="ARBA00022448"/>
    </source>
</evidence>
<dbReference type="OrthoDB" id="421009at2759"/>
<dbReference type="GeneID" id="25983959"/>
<gene>
    <name evidence="11" type="ORF">A1Q1_00445</name>
</gene>
<dbReference type="Pfam" id="PF05739">
    <property type="entry name" value="SNARE"/>
    <property type="match status" value="1"/>
</dbReference>
<dbReference type="GO" id="GO:0005484">
    <property type="term" value="F:SNAP receptor activity"/>
    <property type="evidence" value="ECO:0007669"/>
    <property type="project" value="TreeGrafter"/>
</dbReference>
<dbReference type="InterPro" id="IPR045242">
    <property type="entry name" value="Syntaxin"/>
</dbReference>
<evidence type="ECO:0000256" key="1">
    <source>
        <dbReference type="ARBA" id="ARBA00004211"/>
    </source>
</evidence>
<feature type="compositionally biased region" description="Low complexity" evidence="8">
    <location>
        <begin position="12"/>
        <end position="29"/>
    </location>
</feature>
<comment type="subcellular location">
    <subcellularLocation>
        <location evidence="1">Membrane</location>
        <topology evidence="1">Single-pass type IV membrane protein</topology>
    </subcellularLocation>
</comment>
<dbReference type="GO" id="GO:0000149">
    <property type="term" value="F:SNARE binding"/>
    <property type="evidence" value="ECO:0007669"/>
    <property type="project" value="TreeGrafter"/>
</dbReference>
<feature type="region of interest" description="Disordered" evidence="8">
    <location>
        <begin position="1"/>
        <end position="42"/>
    </location>
</feature>
<evidence type="ECO:0000256" key="7">
    <source>
        <dbReference type="ARBA" id="ARBA00023136"/>
    </source>
</evidence>
<evidence type="ECO:0000256" key="9">
    <source>
        <dbReference type="SAM" id="Phobius"/>
    </source>
</evidence>
<keyword evidence="7 9" id="KW-0472">Membrane</keyword>
<keyword evidence="5 9" id="KW-1133">Transmembrane helix</keyword>
<evidence type="ECO:0000313" key="12">
    <source>
        <dbReference type="Proteomes" id="UP000002748"/>
    </source>
</evidence>
<dbReference type="InterPro" id="IPR021538">
    <property type="entry name" value="Syntaxin-5_N"/>
</dbReference>
<protein>
    <submittedName>
        <fullName evidence="11">Integral membrane protein sed5</fullName>
    </submittedName>
</protein>
<keyword evidence="3" id="KW-0813">Transport</keyword>
<sequence>MSPRDRTSEFHSALSSIRARTAAASTPRSTPKPGPQHPSEFGRMAGQIAKDITQTTHKLQKLAQCELLRGQNFTGFLSASRPVGRLRVYDLASARTLAMATARIELVPVHKGDHFTAVRNRCSRPPAAEGRRQHNANIPVAKRKTLFDDRPMEISELTYIIKQDMSHLNSQIGDLATYTKTHHDARGKAVEQHNSNVVTLLQSRVKEMAMGFQDVLELRTQNMKASRDRTEQFMHTTSAAAVPAPAKGELPSTTDIANITDSLLFAPAGGPGSGLKGKTRAAPDGGADFLALNIDEPQQTQDYQQMQLMEQQDDFIQSRSNAIETIESTISELGGMFSQLASLVQMQRERIDTIDQNVHDVDMNINAAHGQLLKYYESISSNRWLMLKIFGVLIIFFLVFILVS</sequence>
<evidence type="ECO:0000256" key="4">
    <source>
        <dbReference type="ARBA" id="ARBA00022692"/>
    </source>
</evidence>